<comment type="caution">
    <text evidence="1">The sequence shown here is derived from an EMBL/GenBank/DDBJ whole genome shotgun (WGS) entry which is preliminary data.</text>
</comment>
<dbReference type="AlphaFoldDB" id="G4TTT0"/>
<gene>
    <name evidence="1" type="ORF">PIIN_08683</name>
</gene>
<accession>G4TTT0</accession>
<evidence type="ECO:0000313" key="1">
    <source>
        <dbReference type="EMBL" id="CCA74723.1"/>
    </source>
</evidence>
<keyword evidence="2" id="KW-1185">Reference proteome</keyword>
<name>G4TTT0_SERID</name>
<protein>
    <recommendedName>
        <fullName evidence="3">F-box domain-containing protein</fullName>
    </recommendedName>
</protein>
<dbReference type="EMBL" id="CAFZ01000347">
    <property type="protein sequence ID" value="CCA74723.1"/>
    <property type="molecule type" value="Genomic_DNA"/>
</dbReference>
<organism evidence="1 2">
    <name type="scientific">Serendipita indica (strain DSM 11827)</name>
    <name type="common">Root endophyte fungus</name>
    <name type="synonym">Piriformospora indica</name>
    <dbReference type="NCBI Taxonomy" id="1109443"/>
    <lineage>
        <taxon>Eukaryota</taxon>
        <taxon>Fungi</taxon>
        <taxon>Dikarya</taxon>
        <taxon>Basidiomycota</taxon>
        <taxon>Agaricomycotina</taxon>
        <taxon>Agaricomycetes</taxon>
        <taxon>Sebacinales</taxon>
        <taxon>Serendipitaceae</taxon>
        <taxon>Serendipita</taxon>
    </lineage>
</organism>
<proteinExistence type="predicted"/>
<evidence type="ECO:0000313" key="2">
    <source>
        <dbReference type="Proteomes" id="UP000007148"/>
    </source>
</evidence>
<dbReference type="Proteomes" id="UP000007148">
    <property type="component" value="Unassembled WGS sequence"/>
</dbReference>
<dbReference type="InParanoid" id="G4TTT0"/>
<dbReference type="HOGENOM" id="CLU_866319_0_0_1"/>
<sequence>MSSLALVVHRMPVEMWRDIFHLCLGLAQVDTQGWLLAYDFLRVETTQITRAYQIKEQIRAKLSLVCRLWRDILAEMDDGIVVSGPDGPVWPPNRSIEQAKHVIYSDNFSYYLMRLGKQPWAFGGTRTRFTVTVDQLNGAIVQLEGVEIATADLSPFPHAPTVNIKALYLPNMENSVQVLLHPRFQHLVALNFHARYPFNVSDPLSLPSLRCLVLKLWTNYKADLRGTFSNWTFPNLSAFELNPGAAYTERMRADVEGFLLVHAETLEEVVFKDGFQVSDAFDVHKSLGRLRMYTIHPRLEIYRGYGGILAAVEDWPPPDSY</sequence>
<reference evidence="1 2" key="1">
    <citation type="journal article" date="2011" name="PLoS Pathog.">
        <title>Endophytic Life Strategies Decoded by Genome and Transcriptome Analyses of the Mutualistic Root Symbiont Piriformospora indica.</title>
        <authorList>
            <person name="Zuccaro A."/>
            <person name="Lahrmann U."/>
            <person name="Guldener U."/>
            <person name="Langen G."/>
            <person name="Pfiffi S."/>
            <person name="Biedenkopf D."/>
            <person name="Wong P."/>
            <person name="Samans B."/>
            <person name="Grimm C."/>
            <person name="Basiewicz M."/>
            <person name="Murat C."/>
            <person name="Martin F."/>
            <person name="Kogel K.H."/>
        </authorList>
    </citation>
    <scope>NUCLEOTIDE SEQUENCE [LARGE SCALE GENOMIC DNA]</scope>
    <source>
        <strain evidence="1 2">DSM 11827</strain>
    </source>
</reference>
<evidence type="ECO:0008006" key="3">
    <source>
        <dbReference type="Google" id="ProtNLM"/>
    </source>
</evidence>